<evidence type="ECO:0000256" key="1">
    <source>
        <dbReference type="SAM" id="MobiDB-lite"/>
    </source>
</evidence>
<name>A0AAV3YWI3_9GAST</name>
<accession>A0AAV3YWI3</accession>
<proteinExistence type="predicted"/>
<evidence type="ECO:0000313" key="3">
    <source>
        <dbReference type="Proteomes" id="UP000735302"/>
    </source>
</evidence>
<feature type="compositionally biased region" description="Basic residues" evidence="1">
    <location>
        <begin position="82"/>
        <end position="94"/>
    </location>
</feature>
<dbReference type="Proteomes" id="UP000735302">
    <property type="component" value="Unassembled WGS sequence"/>
</dbReference>
<reference evidence="2 3" key="1">
    <citation type="journal article" date="2021" name="Elife">
        <title>Chloroplast acquisition without the gene transfer in kleptoplastic sea slugs, Plakobranchus ocellatus.</title>
        <authorList>
            <person name="Maeda T."/>
            <person name="Takahashi S."/>
            <person name="Yoshida T."/>
            <person name="Shimamura S."/>
            <person name="Takaki Y."/>
            <person name="Nagai Y."/>
            <person name="Toyoda A."/>
            <person name="Suzuki Y."/>
            <person name="Arimoto A."/>
            <person name="Ishii H."/>
            <person name="Satoh N."/>
            <person name="Nishiyama T."/>
            <person name="Hasebe M."/>
            <person name="Maruyama T."/>
            <person name="Minagawa J."/>
            <person name="Obokata J."/>
            <person name="Shigenobu S."/>
        </authorList>
    </citation>
    <scope>NUCLEOTIDE SEQUENCE [LARGE SCALE GENOMIC DNA]</scope>
</reference>
<comment type="caution">
    <text evidence="2">The sequence shown here is derived from an EMBL/GenBank/DDBJ whole genome shotgun (WGS) entry which is preliminary data.</text>
</comment>
<protein>
    <submittedName>
        <fullName evidence="2">Uncharacterized protein</fullName>
    </submittedName>
</protein>
<evidence type="ECO:0000313" key="2">
    <source>
        <dbReference type="EMBL" id="GFN86418.1"/>
    </source>
</evidence>
<feature type="region of interest" description="Disordered" evidence="1">
    <location>
        <begin position="54"/>
        <end position="165"/>
    </location>
</feature>
<dbReference type="EMBL" id="BLXT01001518">
    <property type="protein sequence ID" value="GFN86418.1"/>
    <property type="molecule type" value="Genomic_DNA"/>
</dbReference>
<sequence length="165" mass="18087">MEPVDNFVNEADFRLFRHYCRFKEILIEEKKAPEQLAPGMPENVSLGMVEKLVQDPLGPGLDGIGGQGSDSVGFGPEPRHAGSSHRRQRPRSSPRRPDKDPVSKRKRSPPAYPARGRRRSPPAITVPGPRGQSVCTEVPRFLGPSDPSIRIYGPGLSSPQTRSTG</sequence>
<gene>
    <name evidence="2" type="ORF">PoB_001292400</name>
</gene>
<dbReference type="AlphaFoldDB" id="A0AAV3YWI3"/>
<organism evidence="2 3">
    <name type="scientific">Plakobranchus ocellatus</name>
    <dbReference type="NCBI Taxonomy" id="259542"/>
    <lineage>
        <taxon>Eukaryota</taxon>
        <taxon>Metazoa</taxon>
        <taxon>Spiralia</taxon>
        <taxon>Lophotrochozoa</taxon>
        <taxon>Mollusca</taxon>
        <taxon>Gastropoda</taxon>
        <taxon>Heterobranchia</taxon>
        <taxon>Euthyneura</taxon>
        <taxon>Panpulmonata</taxon>
        <taxon>Sacoglossa</taxon>
        <taxon>Placobranchoidea</taxon>
        <taxon>Plakobranchidae</taxon>
        <taxon>Plakobranchus</taxon>
    </lineage>
</organism>
<keyword evidence="3" id="KW-1185">Reference proteome</keyword>